<dbReference type="NCBIfam" id="TIGR02675">
    <property type="entry name" value="tape_meas_nterm"/>
    <property type="match status" value="1"/>
</dbReference>
<reference evidence="5" key="1">
    <citation type="submission" date="2016-12" db="EMBL/GenBank/DDBJ databases">
        <authorList>
            <person name="Rodrigo-Torres L."/>
            <person name="Arahal R.D."/>
            <person name="Lucena T."/>
        </authorList>
    </citation>
    <scope>NUCLEOTIDE SEQUENCE [LARGE SCALE GENOMIC DNA]</scope>
</reference>
<dbReference type="OrthoDB" id="8019720at2"/>
<dbReference type="EMBL" id="FRFG01000078">
    <property type="protein sequence ID" value="SHO58801.1"/>
    <property type="molecule type" value="Genomic_DNA"/>
</dbReference>
<name>A0A1M7Z1P7_9VIBR</name>
<feature type="region of interest" description="Disordered" evidence="2">
    <location>
        <begin position="540"/>
        <end position="562"/>
    </location>
</feature>
<dbReference type="RefSeq" id="WP_073586238.1">
    <property type="nucleotide sequence ID" value="NZ_AP024897.1"/>
</dbReference>
<evidence type="ECO:0000256" key="1">
    <source>
        <dbReference type="SAM" id="Coils"/>
    </source>
</evidence>
<evidence type="ECO:0000256" key="2">
    <source>
        <dbReference type="SAM" id="MobiDB-lite"/>
    </source>
</evidence>
<dbReference type="STRING" id="1117707.VQ7734_04573"/>
<proteinExistence type="predicted"/>
<keyword evidence="5" id="KW-1185">Reference proteome</keyword>
<feature type="domain" description="Tape measure protein N-terminal" evidence="3">
    <location>
        <begin position="85"/>
        <end position="265"/>
    </location>
</feature>
<accession>A0A1M7Z1P7</accession>
<protein>
    <recommendedName>
        <fullName evidence="3">Tape measure protein N-terminal domain-containing protein</fullName>
    </recommendedName>
</protein>
<feature type="coiled-coil region" evidence="1">
    <location>
        <begin position="324"/>
        <end position="358"/>
    </location>
</feature>
<dbReference type="Proteomes" id="UP000184600">
    <property type="component" value="Unassembled WGS sequence"/>
</dbReference>
<keyword evidence="1" id="KW-0175">Coiled coil</keyword>
<evidence type="ECO:0000313" key="5">
    <source>
        <dbReference type="Proteomes" id="UP000184600"/>
    </source>
</evidence>
<dbReference type="Pfam" id="PF20155">
    <property type="entry name" value="TMP_3"/>
    <property type="match status" value="1"/>
</dbReference>
<dbReference type="InterPro" id="IPR013491">
    <property type="entry name" value="Tape_meas_N"/>
</dbReference>
<sequence length="946" mass="102136">MNRNDLKFTLRFNAENKEFIGQVRAAAGSVDSLGTHSTATGRKLNTLAKETQTAGAGFGSLKGQLTGLIGGFSALAAAISAKDRLGEYQDIRTRITALVGGQQQWIETEQYLNRVADEHHKTLSGLSNSYARLLTLENGGLITHQQTIDIFEGMSNAASANGASSEQLGQVMYGLQQAMASGTVRAEEFNQVTEPMPDLLIKLAKAAHTSVGGLRNMVNSGKMTSKLFGTTLVKALSAYDGAAARTADNISAQSAAFEQSYLKMVTAYETPISSVFSDSIAASTSVMDSLADHVETVSSVIGVTLAAAAGRGVAALTTLTAEKIKSVAASRQQLQATVAETQAELTATQAEIRHLETMQLSNNQKFRAIGAETSLAAAQARRKVLTDTLTASQTRLNLVMRAGSGVMSALGGPVGVAMMAASALSYFAMSARSAKTDTGDLEERVDLLLGRMDKLKDKELSSAIDAQTSKVAELRREYQKIAYAPAPERSLWQKMTETNSEMRARQIRESKEAANAVYDVAGKLSKAESSLTALQNKLQELRETKSVTPKTTHDDGTDTQKKADAAKKLLANLQKQVALYGQTSQVAKVRYETEHGSLKGINDQLKQQLLLQAQLLDKKAKKKKAKTDKIDDFYESSDKLNNEYMKRLAIQADYQNKAQTEEEYAYTSRQELLQQKFDAAYAQATGHQEQMHALEREYFQNRQILRQEHEMNLTEITRKAEEERQALQFRSTVMILGSGSQMFSGLAGLAKAYSGEQSGIYRTMFAASKGFAVAQASMNLWQAISNASAVQPWYASLPAIAQATTQGATVLASLKSVNYAGQAHDGIDRVPASNEGTWMLKANEMVLNPSQADNFRWMTEMMQQMRSAVSSASSGNTAASASSGGVIVNIHTQSGETATTQKSQTASGDTQLDIYIQKAVNASMNAMYQDADNGGPVSTRIRANAS</sequence>
<gene>
    <name evidence="4" type="ORF">VQ7734_04573</name>
</gene>
<evidence type="ECO:0000259" key="3">
    <source>
        <dbReference type="Pfam" id="PF20155"/>
    </source>
</evidence>
<dbReference type="AlphaFoldDB" id="A0A1M7Z1P7"/>
<evidence type="ECO:0000313" key="4">
    <source>
        <dbReference type="EMBL" id="SHO58801.1"/>
    </source>
</evidence>
<organism evidence="4 5">
    <name type="scientific">Vibrio quintilis</name>
    <dbReference type="NCBI Taxonomy" id="1117707"/>
    <lineage>
        <taxon>Bacteria</taxon>
        <taxon>Pseudomonadati</taxon>
        <taxon>Pseudomonadota</taxon>
        <taxon>Gammaproteobacteria</taxon>
        <taxon>Vibrionales</taxon>
        <taxon>Vibrionaceae</taxon>
        <taxon>Vibrio</taxon>
    </lineage>
</organism>